<name>A0ABR6BEV7_9PSEU</name>
<reference evidence="3 4" key="1">
    <citation type="submission" date="2020-08" db="EMBL/GenBank/DDBJ databases">
        <title>Genomic Encyclopedia of Archaeal and Bacterial Type Strains, Phase II (KMG-II): from individual species to whole genera.</title>
        <authorList>
            <person name="Goeker M."/>
        </authorList>
    </citation>
    <scope>NUCLEOTIDE SEQUENCE [LARGE SCALE GENOMIC DNA]</scope>
    <source>
        <strain evidence="3 4">DSM 43850</strain>
    </source>
</reference>
<dbReference type="InterPro" id="IPR036908">
    <property type="entry name" value="RlpA-like_sf"/>
</dbReference>
<feature type="region of interest" description="Disordered" evidence="1">
    <location>
        <begin position="45"/>
        <end position="175"/>
    </location>
</feature>
<dbReference type="CDD" id="cd22268">
    <property type="entry name" value="DPBB_RlpA-like"/>
    <property type="match status" value="1"/>
</dbReference>
<evidence type="ECO:0000256" key="1">
    <source>
        <dbReference type="SAM" id="MobiDB-lite"/>
    </source>
</evidence>
<evidence type="ECO:0000259" key="2">
    <source>
        <dbReference type="Pfam" id="PF03330"/>
    </source>
</evidence>
<evidence type="ECO:0000313" key="4">
    <source>
        <dbReference type="Proteomes" id="UP000517916"/>
    </source>
</evidence>
<keyword evidence="4" id="KW-1185">Reference proteome</keyword>
<dbReference type="Gene3D" id="2.40.40.10">
    <property type="entry name" value="RlpA-like domain"/>
    <property type="match status" value="1"/>
</dbReference>
<sequence length="288" mass="29283">MGERKDKALRAGAVVLGVGLLFGGVVVGLEGMSSATTTANSATALRTGKDCQQGDQDRKKHRRKGDRTTTQAPTSTTILTGSTTHPMGTTTNPMGTTTNPMSTTTNPMGTTTTNPMGTTTNPMGTTTNPMGTTTNPMGTTTIPGGTTTTNPTDSTTTDPTGTTVQPTNTCDTSTSATVTTTTTTTTASTVTAMPGAPQNCVATFVAGGGRTASGERNDSNAMTAGSGLFPLGSQIRVTNPDTGKSVVVRVNDRSSFCAAMSVAAFEQIRTPGKNLIRNAQVQLVSAGK</sequence>
<dbReference type="RefSeq" id="WP_025360099.1">
    <property type="nucleotide sequence ID" value="NZ_BAAABQ010000084.1"/>
</dbReference>
<proteinExistence type="predicted"/>
<evidence type="ECO:0000313" key="3">
    <source>
        <dbReference type="EMBL" id="MBA8925412.1"/>
    </source>
</evidence>
<protein>
    <recommendedName>
        <fullName evidence="2">RlpA-like protein double-psi beta-barrel domain-containing protein</fullName>
    </recommendedName>
</protein>
<organism evidence="3 4">
    <name type="scientific">Kutzneria viridogrisea</name>
    <dbReference type="NCBI Taxonomy" id="47990"/>
    <lineage>
        <taxon>Bacteria</taxon>
        <taxon>Bacillati</taxon>
        <taxon>Actinomycetota</taxon>
        <taxon>Actinomycetes</taxon>
        <taxon>Pseudonocardiales</taxon>
        <taxon>Pseudonocardiaceae</taxon>
        <taxon>Kutzneria</taxon>
    </lineage>
</organism>
<dbReference type="EMBL" id="JACJID010000002">
    <property type="protein sequence ID" value="MBA8925412.1"/>
    <property type="molecule type" value="Genomic_DNA"/>
</dbReference>
<feature type="compositionally biased region" description="Low complexity" evidence="1">
    <location>
        <begin position="74"/>
        <end position="163"/>
    </location>
</feature>
<dbReference type="PANTHER" id="PTHR34183:SF1">
    <property type="entry name" value="ENDOLYTIC PEPTIDOGLYCAN TRANSGLYCOSYLASE RLPA"/>
    <property type="match status" value="1"/>
</dbReference>
<dbReference type="Proteomes" id="UP000517916">
    <property type="component" value="Unassembled WGS sequence"/>
</dbReference>
<comment type="caution">
    <text evidence="3">The sequence shown here is derived from an EMBL/GenBank/DDBJ whole genome shotgun (WGS) entry which is preliminary data.</text>
</comment>
<feature type="domain" description="RlpA-like protein double-psi beta-barrel" evidence="2">
    <location>
        <begin position="208"/>
        <end position="273"/>
    </location>
</feature>
<dbReference type="SUPFAM" id="SSF50685">
    <property type="entry name" value="Barwin-like endoglucanases"/>
    <property type="match status" value="1"/>
</dbReference>
<accession>A0ABR6BEV7</accession>
<dbReference type="Pfam" id="PF03330">
    <property type="entry name" value="DPBB_1"/>
    <property type="match status" value="1"/>
</dbReference>
<dbReference type="PANTHER" id="PTHR34183">
    <property type="entry name" value="ENDOLYTIC PEPTIDOGLYCAN TRANSGLYCOSYLASE RLPA"/>
    <property type="match status" value="1"/>
</dbReference>
<gene>
    <name evidence="3" type="ORF">BC739_002611</name>
</gene>
<dbReference type="InterPro" id="IPR009009">
    <property type="entry name" value="RlpA-like_DPBB"/>
</dbReference>